<name>A0A097EX81_9CAUD</name>
<dbReference type="Proteomes" id="UP000029889">
    <property type="component" value="Segment"/>
</dbReference>
<reference evidence="1 2" key="1">
    <citation type="submission" date="2014-09" db="EMBL/GenBank/DDBJ databases">
        <authorList>
            <person name="Lapin J.S."/>
            <person name="Pope W.H."/>
            <person name="Hua J."/>
            <person name="Ford M.E."/>
            <person name="Conway J.F."/>
            <person name="Hatfull G.F."/>
            <person name="Hendrix R.W."/>
        </authorList>
    </citation>
    <scope>NUCLEOTIDE SEQUENCE [LARGE SCALE GENOMIC DNA]</scope>
</reference>
<evidence type="ECO:0000313" key="2">
    <source>
        <dbReference type="Proteomes" id="UP000029889"/>
    </source>
</evidence>
<dbReference type="RefSeq" id="YP_009101722.1">
    <property type="nucleotide sequence ID" value="NC_025447.1"/>
</dbReference>
<keyword evidence="2" id="KW-1185">Reference proteome</keyword>
<proteinExistence type="predicted"/>
<dbReference type="KEGG" id="vg:22111174"/>
<dbReference type="EMBL" id="KM507819">
    <property type="protein sequence ID" value="AIT14025.1"/>
    <property type="molecule type" value="Genomic_DNA"/>
</dbReference>
<sequence>MAYFLIQSDADDELIAKTKIDIDDYRTVLEAIHYYDVRHKGNREQIKNWIELGEYKIESLSISGDESEEDGFITETMYLTIENHF</sequence>
<accession>A0A097EX81</accession>
<organism evidence="1 2">
    <name type="scientific">Escherichia phage 121Q</name>
    <dbReference type="NCBI Taxonomy" id="1555202"/>
    <lineage>
        <taxon>Viruses</taxon>
        <taxon>Duplodnaviria</taxon>
        <taxon>Heunggongvirae</taxon>
        <taxon>Uroviricota</taxon>
        <taxon>Caudoviricetes</taxon>
        <taxon>Asteriusvirus</taxon>
        <taxon>Asteriusvirus av121Q</taxon>
    </lineage>
</organism>
<protein>
    <submittedName>
        <fullName evidence="1">Uncharacterized protein</fullName>
    </submittedName>
</protein>
<dbReference type="GeneID" id="22111174"/>
<gene>
    <name evidence="1" type="primary">134</name>
    <name evidence="1" type="ORF">PBI_121Q_134</name>
</gene>
<evidence type="ECO:0000313" key="1">
    <source>
        <dbReference type="EMBL" id="AIT14025.1"/>
    </source>
</evidence>